<dbReference type="SUPFAM" id="SSF52047">
    <property type="entry name" value="RNI-like"/>
    <property type="match status" value="1"/>
</dbReference>
<dbReference type="Proteomes" id="UP000006882">
    <property type="component" value="Chromosome G1"/>
</dbReference>
<gene>
    <name evidence="1" type="ORF">PRUPE_1G157300</name>
</gene>
<dbReference type="Gene3D" id="1.20.1280.50">
    <property type="match status" value="1"/>
</dbReference>
<dbReference type="InterPro" id="IPR036047">
    <property type="entry name" value="F-box-like_dom_sf"/>
</dbReference>
<evidence type="ECO:0000313" key="2">
    <source>
        <dbReference type="Proteomes" id="UP000006882"/>
    </source>
</evidence>
<evidence type="ECO:0000313" key="1">
    <source>
        <dbReference type="EMBL" id="ONI28720.1"/>
    </source>
</evidence>
<dbReference type="PANTHER" id="PTHR38926:SF5">
    <property type="entry name" value="F-BOX AND LEUCINE-RICH REPEAT PROTEIN 6"/>
    <property type="match status" value="1"/>
</dbReference>
<dbReference type="EMBL" id="CM007651">
    <property type="protein sequence ID" value="ONI28720.1"/>
    <property type="molecule type" value="Genomic_DNA"/>
</dbReference>
<dbReference type="Gramene" id="ONI28720">
    <property type="protein sequence ID" value="ONI28720"/>
    <property type="gene ID" value="PRUPE_1G157300"/>
</dbReference>
<accession>A0A251QZ51</accession>
<dbReference type="STRING" id="3760.A0A251QZ51"/>
<dbReference type="Gene3D" id="3.80.10.10">
    <property type="entry name" value="Ribonuclease Inhibitor"/>
    <property type="match status" value="1"/>
</dbReference>
<reference evidence="1 2" key="1">
    <citation type="journal article" date="2013" name="Nat. Genet.">
        <title>The high-quality draft genome of peach (Prunus persica) identifies unique patterns of genetic diversity, domestication and genome evolution.</title>
        <authorList>
            <consortium name="International Peach Genome Initiative"/>
            <person name="Verde I."/>
            <person name="Abbott A.G."/>
            <person name="Scalabrin S."/>
            <person name="Jung S."/>
            <person name="Shu S."/>
            <person name="Marroni F."/>
            <person name="Zhebentyayeva T."/>
            <person name="Dettori M.T."/>
            <person name="Grimwood J."/>
            <person name="Cattonaro F."/>
            <person name="Zuccolo A."/>
            <person name="Rossini L."/>
            <person name="Jenkins J."/>
            <person name="Vendramin E."/>
            <person name="Meisel L.A."/>
            <person name="Decroocq V."/>
            <person name="Sosinski B."/>
            <person name="Prochnik S."/>
            <person name="Mitros T."/>
            <person name="Policriti A."/>
            <person name="Cipriani G."/>
            <person name="Dondini L."/>
            <person name="Ficklin S."/>
            <person name="Goodstein D.M."/>
            <person name="Xuan P."/>
            <person name="Del Fabbro C."/>
            <person name="Aramini V."/>
            <person name="Copetti D."/>
            <person name="Gonzalez S."/>
            <person name="Horner D.S."/>
            <person name="Falchi R."/>
            <person name="Lucas S."/>
            <person name="Mica E."/>
            <person name="Maldonado J."/>
            <person name="Lazzari B."/>
            <person name="Bielenberg D."/>
            <person name="Pirona R."/>
            <person name="Miculan M."/>
            <person name="Barakat A."/>
            <person name="Testolin R."/>
            <person name="Stella A."/>
            <person name="Tartarini S."/>
            <person name="Tonutti P."/>
            <person name="Arus P."/>
            <person name="Orellana A."/>
            <person name="Wells C."/>
            <person name="Main D."/>
            <person name="Vizzotto G."/>
            <person name="Silva H."/>
            <person name="Salamini F."/>
            <person name="Schmutz J."/>
            <person name="Morgante M."/>
            <person name="Rokhsar D.S."/>
        </authorList>
    </citation>
    <scope>NUCLEOTIDE SEQUENCE [LARGE SCALE GENOMIC DNA]</scope>
    <source>
        <strain evidence="2">cv. Nemared</strain>
    </source>
</reference>
<protein>
    <recommendedName>
        <fullName evidence="3">F-box domain-containing protein</fullName>
    </recommendedName>
</protein>
<keyword evidence="2" id="KW-1185">Reference proteome</keyword>
<dbReference type="AlphaFoldDB" id="A0A251QZ51"/>
<dbReference type="InterPro" id="IPR032675">
    <property type="entry name" value="LRR_dom_sf"/>
</dbReference>
<name>A0A251QZ51_PRUPE</name>
<dbReference type="SUPFAM" id="SSF81383">
    <property type="entry name" value="F-box domain"/>
    <property type="match status" value="1"/>
</dbReference>
<sequence length="304" mass="34608">MANPDLPQPKKLRQTVQFQPRWEDLNVDCLANVFGRVGITALLLSVPFVCKSWYRASLDSACWQRLILPDVDTEIDLGNEGFWNSDNEIEAVVDRRLELFRFDTLMRRFLRGYRIDRNCFSETQFIMFVVNRSRGQATFLRLPPLCETALLNRVADVCHGLKGLSLHRCSLIYPSSIIPELIGKCKHLELLSLRGGSNNLKELLSQISIHCKNFCRLLVLNAVIGREDALAIVNLVPNIKYLSLRKSYIHRDNLVTLFRCCKELVLLDARDCSGFDGGDVEILALASQIDKFSCEGSRNGDWKS</sequence>
<dbReference type="PANTHER" id="PTHR38926">
    <property type="entry name" value="F-BOX DOMAIN CONTAINING PROTEIN, EXPRESSED"/>
    <property type="match status" value="1"/>
</dbReference>
<organism evidence="1 2">
    <name type="scientific">Prunus persica</name>
    <name type="common">Peach</name>
    <name type="synonym">Amygdalus persica</name>
    <dbReference type="NCBI Taxonomy" id="3760"/>
    <lineage>
        <taxon>Eukaryota</taxon>
        <taxon>Viridiplantae</taxon>
        <taxon>Streptophyta</taxon>
        <taxon>Embryophyta</taxon>
        <taxon>Tracheophyta</taxon>
        <taxon>Spermatophyta</taxon>
        <taxon>Magnoliopsida</taxon>
        <taxon>eudicotyledons</taxon>
        <taxon>Gunneridae</taxon>
        <taxon>Pentapetalae</taxon>
        <taxon>rosids</taxon>
        <taxon>fabids</taxon>
        <taxon>Rosales</taxon>
        <taxon>Rosaceae</taxon>
        <taxon>Amygdaloideae</taxon>
        <taxon>Amygdaleae</taxon>
        <taxon>Prunus</taxon>
    </lineage>
</organism>
<dbReference type="GO" id="GO:1905761">
    <property type="term" value="F:SCF ubiquitin ligase complex binding"/>
    <property type="evidence" value="ECO:0000318"/>
    <property type="project" value="GO_Central"/>
</dbReference>
<evidence type="ECO:0008006" key="3">
    <source>
        <dbReference type="Google" id="ProtNLM"/>
    </source>
</evidence>
<proteinExistence type="predicted"/>